<feature type="transmembrane region" description="Helical" evidence="2">
    <location>
        <begin position="149"/>
        <end position="169"/>
    </location>
</feature>
<keyword evidence="2" id="KW-0472">Membrane</keyword>
<evidence type="ECO:0000313" key="4">
    <source>
        <dbReference type="Proteomes" id="UP000250222"/>
    </source>
</evidence>
<keyword evidence="4" id="KW-1185">Reference proteome</keyword>
<sequence length="427" mass="43136">MGQMTTTVHPQVSGPARRAPRLPEAWLRATLAGIEAAIISWLLVVVPTVASYVATAAAPLLGEASWTDAAAIGTGVWLLGHGAAVDVGEAGVVSLAPLGTSLLSAALVYGGARRARLRRPATASFALGGFVLSVLGLSAVVPGPAARPVVALVALVIGGAALVLALWRARTPGPAWWLRLREATPDWARAGVRGAWLALAALLALAVLVLAVGLVRGIVTVLELHEALAPGRLGTVVLLLGQLAYLPTMAVWSLAWLSGPGFTVGQGTLFSPSEVVTAPLPAFPVLGMLPEPGAPGLGLVVLVPVLVGAAVGAWLHRSRFQERWWQAALSGVVAAATLAVLGALLAVAASGSIGPGRLATVGVSAPSLAGALAWQTTVGAVVVLLALHPQVHDAVGRGSRALRARVSRTDDDGGEGSAPTPPSDSPE</sequence>
<feature type="transmembrane region" description="Helical" evidence="2">
    <location>
        <begin position="269"/>
        <end position="289"/>
    </location>
</feature>
<dbReference type="AlphaFoldDB" id="A0A2Y9A6N5"/>
<feature type="transmembrane region" description="Helical" evidence="2">
    <location>
        <begin position="327"/>
        <end position="348"/>
    </location>
</feature>
<feature type="region of interest" description="Disordered" evidence="1">
    <location>
        <begin position="402"/>
        <end position="427"/>
    </location>
</feature>
<accession>A0A2Y9A6N5</accession>
<feature type="transmembrane region" description="Helical" evidence="2">
    <location>
        <begin position="235"/>
        <end position="257"/>
    </location>
</feature>
<feature type="transmembrane region" description="Helical" evidence="2">
    <location>
        <begin position="368"/>
        <end position="387"/>
    </location>
</feature>
<dbReference type="InterPro" id="IPR045931">
    <property type="entry name" value="DUF6350"/>
</dbReference>
<reference evidence="3 4" key="1">
    <citation type="submission" date="2016-10" db="EMBL/GenBank/DDBJ databases">
        <authorList>
            <person name="Cai Z."/>
        </authorList>
    </citation>
    <scope>NUCLEOTIDE SEQUENCE [LARGE SCALE GENOMIC DNA]</scope>
    <source>
        <strain evidence="3 4">CGMCC 1.10826</strain>
    </source>
</reference>
<dbReference type="EMBL" id="UETB01000003">
    <property type="protein sequence ID" value="SSA40010.1"/>
    <property type="molecule type" value="Genomic_DNA"/>
</dbReference>
<protein>
    <submittedName>
        <fullName evidence="3">Uncharacterized protein</fullName>
    </submittedName>
</protein>
<dbReference type="Pfam" id="PF19877">
    <property type="entry name" value="DUF6350"/>
    <property type="match status" value="1"/>
</dbReference>
<name>A0A2Y9A6N5_9MICO</name>
<feature type="transmembrane region" description="Helical" evidence="2">
    <location>
        <begin position="190"/>
        <end position="215"/>
    </location>
</feature>
<dbReference type="Proteomes" id="UP000250222">
    <property type="component" value="Unassembled WGS sequence"/>
</dbReference>
<evidence type="ECO:0000256" key="2">
    <source>
        <dbReference type="SAM" id="Phobius"/>
    </source>
</evidence>
<keyword evidence="2" id="KW-0812">Transmembrane</keyword>
<feature type="transmembrane region" description="Helical" evidence="2">
    <location>
        <begin position="121"/>
        <end position="143"/>
    </location>
</feature>
<gene>
    <name evidence="3" type="ORF">SAMN05216184_103194</name>
</gene>
<evidence type="ECO:0000256" key="1">
    <source>
        <dbReference type="SAM" id="MobiDB-lite"/>
    </source>
</evidence>
<organism evidence="3 4">
    <name type="scientific">Georgenia satyanarayanai</name>
    <dbReference type="NCBI Taxonomy" id="860221"/>
    <lineage>
        <taxon>Bacteria</taxon>
        <taxon>Bacillati</taxon>
        <taxon>Actinomycetota</taxon>
        <taxon>Actinomycetes</taxon>
        <taxon>Micrococcales</taxon>
        <taxon>Bogoriellaceae</taxon>
        <taxon>Georgenia</taxon>
    </lineage>
</organism>
<keyword evidence="2" id="KW-1133">Transmembrane helix</keyword>
<proteinExistence type="predicted"/>
<feature type="transmembrane region" description="Helical" evidence="2">
    <location>
        <begin position="90"/>
        <end position="109"/>
    </location>
</feature>
<feature type="transmembrane region" description="Helical" evidence="2">
    <location>
        <begin position="295"/>
        <end position="315"/>
    </location>
</feature>
<evidence type="ECO:0000313" key="3">
    <source>
        <dbReference type="EMBL" id="SSA40010.1"/>
    </source>
</evidence>
<feature type="transmembrane region" description="Helical" evidence="2">
    <location>
        <begin position="31"/>
        <end position="54"/>
    </location>
</feature>